<dbReference type="SMART" id="SM00298">
    <property type="entry name" value="CHROMO"/>
    <property type="match status" value="1"/>
</dbReference>
<proteinExistence type="predicted"/>
<dbReference type="Pfam" id="PF00385">
    <property type="entry name" value="Chromo"/>
    <property type="match status" value="1"/>
</dbReference>
<dbReference type="OrthoDB" id="433924at2759"/>
<protein>
    <recommendedName>
        <fullName evidence="2">Chromo domain-containing protein</fullName>
    </recommendedName>
</protein>
<sequence>MSFYRTTGKSGATKRSSSLNKGIAGMAISDSESMISIDTFANSEDSANSDEVPSTKEELAYFRLSLIDVGEGNFIKAVRITSHILIRVTYSVWFTVEWNDGEESWEPESALQGYQPEMVYAYWGAQKGGRDEVTQFDMYHVFAILDHGSMVDNGRRRAKKIIYKIHWVGYDESDNSWETSMKVAGLVPQMKQEYDEKHGL</sequence>
<dbReference type="InterPro" id="IPR016197">
    <property type="entry name" value="Chromo-like_dom_sf"/>
</dbReference>
<dbReference type="EMBL" id="JAGMUX010000036">
    <property type="protein sequence ID" value="KAH7205818.1"/>
    <property type="molecule type" value="Genomic_DNA"/>
</dbReference>
<feature type="domain" description="Chromo" evidence="2">
    <location>
        <begin position="139"/>
        <end position="200"/>
    </location>
</feature>
<dbReference type="AlphaFoldDB" id="A0A9P9JP81"/>
<evidence type="ECO:0000259" key="2">
    <source>
        <dbReference type="PROSITE" id="PS50013"/>
    </source>
</evidence>
<dbReference type="InterPro" id="IPR000953">
    <property type="entry name" value="Chromo/chromo_shadow_dom"/>
</dbReference>
<dbReference type="RefSeq" id="XP_046041125.1">
    <property type="nucleotide sequence ID" value="XM_046189138.1"/>
</dbReference>
<dbReference type="InterPro" id="IPR023780">
    <property type="entry name" value="Chromo_domain"/>
</dbReference>
<gene>
    <name evidence="3" type="ORF">BKA55DRAFT_530298</name>
</gene>
<evidence type="ECO:0000256" key="1">
    <source>
        <dbReference type="ARBA" id="ARBA00011353"/>
    </source>
</evidence>
<comment type="caution">
    <text evidence="3">The sequence shown here is derived from an EMBL/GenBank/DDBJ whole genome shotgun (WGS) entry which is preliminary data.</text>
</comment>
<dbReference type="SUPFAM" id="SSF54160">
    <property type="entry name" value="Chromo domain-like"/>
    <property type="match status" value="1"/>
</dbReference>
<reference evidence="3" key="1">
    <citation type="journal article" date="2021" name="Nat. Commun.">
        <title>Genetic determinants of endophytism in the Arabidopsis root mycobiome.</title>
        <authorList>
            <person name="Mesny F."/>
            <person name="Miyauchi S."/>
            <person name="Thiergart T."/>
            <person name="Pickel B."/>
            <person name="Atanasova L."/>
            <person name="Karlsson M."/>
            <person name="Huettel B."/>
            <person name="Barry K.W."/>
            <person name="Haridas S."/>
            <person name="Chen C."/>
            <person name="Bauer D."/>
            <person name="Andreopoulos W."/>
            <person name="Pangilinan J."/>
            <person name="LaButti K."/>
            <person name="Riley R."/>
            <person name="Lipzen A."/>
            <person name="Clum A."/>
            <person name="Drula E."/>
            <person name="Henrissat B."/>
            <person name="Kohler A."/>
            <person name="Grigoriev I.V."/>
            <person name="Martin F.M."/>
            <person name="Hacquard S."/>
        </authorList>
    </citation>
    <scope>NUCLEOTIDE SEQUENCE</scope>
    <source>
        <strain evidence="3">MPI-CAGE-AT-0023</strain>
    </source>
</reference>
<name>A0A9P9JP81_FUSRE</name>
<dbReference type="Proteomes" id="UP000720189">
    <property type="component" value="Unassembled WGS sequence"/>
</dbReference>
<accession>A0A9P9JP81</accession>
<evidence type="ECO:0000313" key="4">
    <source>
        <dbReference type="Proteomes" id="UP000720189"/>
    </source>
</evidence>
<keyword evidence="4" id="KW-1185">Reference proteome</keyword>
<dbReference type="CDD" id="cd00024">
    <property type="entry name" value="CD_CSD"/>
    <property type="match status" value="1"/>
</dbReference>
<dbReference type="GO" id="GO:0006338">
    <property type="term" value="P:chromatin remodeling"/>
    <property type="evidence" value="ECO:0007669"/>
    <property type="project" value="UniProtKB-ARBA"/>
</dbReference>
<evidence type="ECO:0000313" key="3">
    <source>
        <dbReference type="EMBL" id="KAH7205818.1"/>
    </source>
</evidence>
<comment type="subunit">
    <text evidence="1">Component of the NuA4 histone acetyltransferase complex.</text>
</comment>
<organism evidence="3 4">
    <name type="scientific">Fusarium redolens</name>
    <dbReference type="NCBI Taxonomy" id="48865"/>
    <lineage>
        <taxon>Eukaryota</taxon>
        <taxon>Fungi</taxon>
        <taxon>Dikarya</taxon>
        <taxon>Ascomycota</taxon>
        <taxon>Pezizomycotina</taxon>
        <taxon>Sordariomycetes</taxon>
        <taxon>Hypocreomycetidae</taxon>
        <taxon>Hypocreales</taxon>
        <taxon>Nectriaceae</taxon>
        <taxon>Fusarium</taxon>
        <taxon>Fusarium redolens species complex</taxon>
    </lineage>
</organism>
<dbReference type="PROSITE" id="PS50013">
    <property type="entry name" value="CHROMO_2"/>
    <property type="match status" value="1"/>
</dbReference>
<dbReference type="Gene3D" id="2.40.50.40">
    <property type="match status" value="1"/>
</dbReference>
<dbReference type="GeneID" id="70219092"/>